<comment type="similarity">
    <text evidence="2">Belongs to the ZC3H14 family.</text>
</comment>
<dbReference type="GO" id="GO:0008143">
    <property type="term" value="F:poly(A) binding"/>
    <property type="evidence" value="ECO:0007669"/>
    <property type="project" value="InterPro"/>
</dbReference>
<name>A0AAN7WB05_9PEZI</name>
<gene>
    <name evidence="11" type="primary">HEM14_1</name>
    <name evidence="11" type="ORF">LTR97_002482</name>
</gene>
<dbReference type="AlphaFoldDB" id="A0AAN7WB05"/>
<proteinExistence type="inferred from homology"/>
<dbReference type="InterPro" id="IPR000571">
    <property type="entry name" value="Znf_CCCH"/>
</dbReference>
<evidence type="ECO:0000256" key="1">
    <source>
        <dbReference type="ARBA" id="ARBA00004123"/>
    </source>
</evidence>
<dbReference type="GO" id="GO:0005737">
    <property type="term" value="C:cytoplasm"/>
    <property type="evidence" value="ECO:0007669"/>
    <property type="project" value="TreeGrafter"/>
</dbReference>
<dbReference type="Gene3D" id="4.10.1000.30">
    <property type="match status" value="1"/>
</dbReference>
<evidence type="ECO:0000256" key="6">
    <source>
        <dbReference type="ARBA" id="ARBA00022833"/>
    </source>
</evidence>
<evidence type="ECO:0000256" key="7">
    <source>
        <dbReference type="ARBA" id="ARBA00023242"/>
    </source>
</evidence>
<evidence type="ECO:0000256" key="4">
    <source>
        <dbReference type="ARBA" id="ARBA00022737"/>
    </source>
</evidence>
<sequence length="576" mass="58845">MDPFALEAGSPLATAIQSAAQAKLIENGWAPEESDTTLSEYVTMMLVNGKDEQGVRSELGGELLGVGEEDEMVAAFVGWLFGEAQRLSAAASGGGDEGMGMDSGEGAPVTTTMMEAPQSEAAGDESMGDAGAVDGAPSGPKAMRDPTQQSPTRSNNNSNSQQTRGGRGRGGRMLGQLNRNMDRNSSSQPDDPLRRIKGAASGSGRIDGHANRQQNAPRGPRGGALANGVQRAMNGGRGGGRGGMGGGMGMNGMAGMGGMDMNAMPQEQQAMMMQMMEMQANMMATMMANGGSLPGSPGLHNNQNGGGGGGFPPRGGRGGRSMADRISGRGGRGGARNGAGTDGEGSVGGMDIDRPLEPEKKPLFDTMCKFNLKCLNPDCGFAHQSPANTRPGISLDMSDTCSYGPACQNTKCLSRHPSPALRNGGGSAGGYAGGAGFAAGGKAEVVCRFYPNCSAGAACPFKHPDTRPCRNGADCSVEGCTFAHSSIACRYNPCVRAECPYKHAAGQRRGAFSDKVWTADGADGSAGIFGAEGKSERFAGLAGEGAGEEELILPGKQNGEAMEEVAPTATEVDVVS</sequence>
<comment type="subcellular location">
    <subcellularLocation>
        <location evidence="1">Nucleus</location>
    </subcellularLocation>
</comment>
<evidence type="ECO:0000256" key="5">
    <source>
        <dbReference type="ARBA" id="ARBA00022771"/>
    </source>
</evidence>
<dbReference type="PANTHER" id="PTHR14738:SF29">
    <property type="entry name" value="ZINC FINGER CCCH DOMAIN-CONTAINING PROTEIN 14"/>
    <property type="match status" value="1"/>
</dbReference>
<evidence type="ECO:0000256" key="9">
    <source>
        <dbReference type="SAM" id="MobiDB-lite"/>
    </source>
</evidence>
<dbReference type="Proteomes" id="UP001310594">
    <property type="component" value="Unassembled WGS sequence"/>
</dbReference>
<keyword evidence="4" id="KW-0677">Repeat</keyword>
<evidence type="ECO:0000313" key="11">
    <source>
        <dbReference type="EMBL" id="KAK5705364.1"/>
    </source>
</evidence>
<dbReference type="GO" id="GO:0008270">
    <property type="term" value="F:zinc ion binding"/>
    <property type="evidence" value="ECO:0007669"/>
    <property type="project" value="UniProtKB-KW"/>
</dbReference>
<protein>
    <submittedName>
        <fullName evidence="11">Oxygen-dependent protoporphyrinogen oxidase</fullName>
    </submittedName>
</protein>
<dbReference type="Pfam" id="PF14608">
    <property type="entry name" value="zf-CCCH_2"/>
    <property type="match status" value="2"/>
</dbReference>
<dbReference type="GO" id="GO:0043488">
    <property type="term" value="P:regulation of mRNA stability"/>
    <property type="evidence" value="ECO:0007669"/>
    <property type="project" value="InterPro"/>
</dbReference>
<dbReference type="PROSITE" id="PS50103">
    <property type="entry name" value="ZF_C3H1"/>
    <property type="match status" value="1"/>
</dbReference>
<reference evidence="11" key="1">
    <citation type="submission" date="2023-08" db="EMBL/GenBank/DDBJ databases">
        <title>Black Yeasts Isolated from many extreme environments.</title>
        <authorList>
            <person name="Coleine C."/>
            <person name="Stajich J.E."/>
            <person name="Selbmann L."/>
        </authorList>
    </citation>
    <scope>NUCLEOTIDE SEQUENCE</scope>
    <source>
        <strain evidence="11">CCFEE 5810</strain>
    </source>
</reference>
<accession>A0AAN7WB05</accession>
<feature type="compositionally biased region" description="Low complexity" evidence="9">
    <location>
        <begin position="147"/>
        <end position="164"/>
    </location>
</feature>
<keyword evidence="3 8" id="KW-0479">Metal-binding</keyword>
<evidence type="ECO:0000259" key="10">
    <source>
        <dbReference type="PROSITE" id="PS50103"/>
    </source>
</evidence>
<feature type="zinc finger region" description="C3H1-type" evidence="8">
    <location>
        <begin position="441"/>
        <end position="466"/>
    </location>
</feature>
<dbReference type="Gene3D" id="4.10.1000.40">
    <property type="match status" value="1"/>
</dbReference>
<keyword evidence="7" id="KW-0539">Nucleus</keyword>
<dbReference type="PANTHER" id="PTHR14738">
    <property type="entry name" value="ZINC FINGER CCCH DOMAIN-CONTAINING PROTEIN 14"/>
    <property type="match status" value="1"/>
</dbReference>
<keyword evidence="6 8" id="KW-0862">Zinc</keyword>
<feature type="domain" description="C3H1-type" evidence="10">
    <location>
        <begin position="441"/>
        <end position="466"/>
    </location>
</feature>
<dbReference type="EMBL" id="JAVRQU010000003">
    <property type="protein sequence ID" value="KAK5705364.1"/>
    <property type="molecule type" value="Genomic_DNA"/>
</dbReference>
<feature type="region of interest" description="Disordered" evidence="9">
    <location>
        <begin position="90"/>
        <end position="246"/>
    </location>
</feature>
<dbReference type="Pfam" id="PF22683">
    <property type="entry name" value="Nab2-like_zf-CCCH"/>
    <property type="match status" value="1"/>
</dbReference>
<evidence type="ECO:0000256" key="2">
    <source>
        <dbReference type="ARBA" id="ARBA00008423"/>
    </source>
</evidence>
<feature type="compositionally biased region" description="Gly residues" evidence="9">
    <location>
        <begin position="235"/>
        <end position="246"/>
    </location>
</feature>
<dbReference type="GO" id="GO:0005634">
    <property type="term" value="C:nucleus"/>
    <property type="evidence" value="ECO:0007669"/>
    <property type="project" value="UniProtKB-SubCell"/>
</dbReference>
<organism evidence="11 12">
    <name type="scientific">Elasticomyces elasticus</name>
    <dbReference type="NCBI Taxonomy" id="574655"/>
    <lineage>
        <taxon>Eukaryota</taxon>
        <taxon>Fungi</taxon>
        <taxon>Dikarya</taxon>
        <taxon>Ascomycota</taxon>
        <taxon>Pezizomycotina</taxon>
        <taxon>Dothideomycetes</taxon>
        <taxon>Dothideomycetidae</taxon>
        <taxon>Mycosphaerellales</taxon>
        <taxon>Teratosphaeriaceae</taxon>
        <taxon>Elasticomyces</taxon>
    </lineage>
</organism>
<comment type="caution">
    <text evidence="11">The sequence shown here is derived from an EMBL/GenBank/DDBJ whole genome shotgun (WGS) entry which is preliminary data.</text>
</comment>
<evidence type="ECO:0000256" key="8">
    <source>
        <dbReference type="PROSITE-ProRule" id="PRU00723"/>
    </source>
</evidence>
<dbReference type="InterPro" id="IPR055046">
    <property type="entry name" value="Nab2-like_Znf-CCCH"/>
</dbReference>
<feature type="region of interest" description="Disordered" evidence="9">
    <location>
        <begin position="292"/>
        <end position="358"/>
    </location>
</feature>
<evidence type="ECO:0000313" key="12">
    <source>
        <dbReference type="Proteomes" id="UP001310594"/>
    </source>
</evidence>
<feature type="compositionally biased region" description="Gly residues" evidence="9">
    <location>
        <begin position="328"/>
        <end position="348"/>
    </location>
</feature>
<evidence type="ECO:0000256" key="3">
    <source>
        <dbReference type="ARBA" id="ARBA00022723"/>
    </source>
</evidence>
<dbReference type="InterPro" id="IPR040366">
    <property type="entry name" value="Nab2/ZC3H14"/>
</dbReference>
<feature type="compositionally biased region" description="Polar residues" evidence="9">
    <location>
        <begin position="177"/>
        <end position="189"/>
    </location>
</feature>
<feature type="compositionally biased region" description="Gly residues" evidence="9">
    <location>
        <begin position="304"/>
        <end position="319"/>
    </location>
</feature>
<feature type="compositionally biased region" description="Gly residues" evidence="9">
    <location>
        <begin position="92"/>
        <end position="103"/>
    </location>
</feature>
<keyword evidence="5 8" id="KW-0863">Zinc-finger</keyword>